<comment type="caution">
    <text evidence="3">The sequence shown here is derived from an EMBL/GenBank/DDBJ whole genome shotgun (WGS) entry which is preliminary data.</text>
</comment>
<accession>A0A7W7IT36</accession>
<name>A0A7W7IT36_9CAUL</name>
<dbReference type="PANTHER" id="PTHR42760">
    <property type="entry name" value="SHORT-CHAIN DEHYDROGENASES/REDUCTASES FAMILY MEMBER"/>
    <property type="match status" value="1"/>
</dbReference>
<proteinExistence type="inferred from homology"/>
<evidence type="ECO:0000256" key="2">
    <source>
        <dbReference type="RuleBase" id="RU000363"/>
    </source>
</evidence>
<dbReference type="InterPro" id="IPR020904">
    <property type="entry name" value="Sc_DH/Rdtase_CS"/>
</dbReference>
<dbReference type="AlphaFoldDB" id="A0A7W7IT36"/>
<gene>
    <name evidence="3" type="ORF">HNP32_003574</name>
</gene>
<dbReference type="PANTHER" id="PTHR42760:SF135">
    <property type="entry name" value="BLL7886 PROTEIN"/>
    <property type="match status" value="1"/>
</dbReference>
<dbReference type="Proteomes" id="UP000539957">
    <property type="component" value="Unassembled WGS sequence"/>
</dbReference>
<evidence type="ECO:0000313" key="4">
    <source>
        <dbReference type="Proteomes" id="UP000539957"/>
    </source>
</evidence>
<organism evidence="3 4">
    <name type="scientific">Brevundimonas bullata</name>
    <dbReference type="NCBI Taxonomy" id="13160"/>
    <lineage>
        <taxon>Bacteria</taxon>
        <taxon>Pseudomonadati</taxon>
        <taxon>Pseudomonadota</taxon>
        <taxon>Alphaproteobacteria</taxon>
        <taxon>Caulobacterales</taxon>
        <taxon>Caulobacteraceae</taxon>
        <taxon>Brevundimonas</taxon>
    </lineage>
</organism>
<dbReference type="EMBL" id="JACHKY010000008">
    <property type="protein sequence ID" value="MBB4799813.1"/>
    <property type="molecule type" value="Genomic_DNA"/>
</dbReference>
<evidence type="ECO:0000313" key="3">
    <source>
        <dbReference type="EMBL" id="MBB4799813.1"/>
    </source>
</evidence>
<reference evidence="3 4" key="1">
    <citation type="submission" date="2020-08" db="EMBL/GenBank/DDBJ databases">
        <title>Functional genomics of gut bacteria from endangered species of beetles.</title>
        <authorList>
            <person name="Carlos-Shanley C."/>
        </authorList>
    </citation>
    <scope>NUCLEOTIDE SEQUENCE [LARGE SCALE GENOMIC DNA]</scope>
    <source>
        <strain evidence="3 4">S00123</strain>
    </source>
</reference>
<dbReference type="PRINTS" id="PR00081">
    <property type="entry name" value="GDHRDH"/>
</dbReference>
<dbReference type="PRINTS" id="PR00080">
    <property type="entry name" value="SDRFAMILY"/>
</dbReference>
<keyword evidence="4" id="KW-1185">Reference proteome</keyword>
<evidence type="ECO:0000256" key="1">
    <source>
        <dbReference type="ARBA" id="ARBA00006484"/>
    </source>
</evidence>
<dbReference type="GO" id="GO:0016616">
    <property type="term" value="F:oxidoreductase activity, acting on the CH-OH group of donors, NAD or NADP as acceptor"/>
    <property type="evidence" value="ECO:0007669"/>
    <property type="project" value="TreeGrafter"/>
</dbReference>
<dbReference type="SUPFAM" id="SSF51735">
    <property type="entry name" value="NAD(P)-binding Rossmann-fold domains"/>
    <property type="match status" value="1"/>
</dbReference>
<dbReference type="PROSITE" id="PS00061">
    <property type="entry name" value="ADH_SHORT"/>
    <property type="match status" value="1"/>
</dbReference>
<dbReference type="RefSeq" id="WP_184273750.1">
    <property type="nucleotide sequence ID" value="NZ_JACHKY010000008.1"/>
</dbReference>
<dbReference type="InterPro" id="IPR002347">
    <property type="entry name" value="SDR_fam"/>
</dbReference>
<comment type="similarity">
    <text evidence="1 2">Belongs to the short-chain dehydrogenases/reductases (SDR) family.</text>
</comment>
<dbReference type="GO" id="GO:0030497">
    <property type="term" value="P:fatty acid elongation"/>
    <property type="evidence" value="ECO:0007669"/>
    <property type="project" value="TreeGrafter"/>
</dbReference>
<protein>
    <submittedName>
        <fullName evidence="3">NAD(P)-dependent dehydrogenase (Short-subunit alcohol dehydrogenase family)</fullName>
    </submittedName>
</protein>
<dbReference type="Pfam" id="PF00106">
    <property type="entry name" value="adh_short"/>
    <property type="match status" value="1"/>
</dbReference>
<dbReference type="InterPro" id="IPR036291">
    <property type="entry name" value="NAD(P)-bd_dom_sf"/>
</dbReference>
<dbReference type="Gene3D" id="3.40.50.720">
    <property type="entry name" value="NAD(P)-binding Rossmann-like Domain"/>
    <property type="match status" value="1"/>
</dbReference>
<sequence>MRRTAIVTGASGALGRALVARLKAADILVAAVDASPSFEIEADLVLPGVDLADAASAEAAIEAVVAAFGAVDGLANIAGGFVWQPVVGSEAETWDRMYRTNLLTAALVSRAAVPHLLKQGGAIVNVGAAAAADPATGMAPYAASKAGVMALTRSLANELRGQGVRVNAVLPTILDTPANRRDMPDVDPAGWVRPEHAAETIAFLLSDAAMAVNGAGLTLAAS</sequence>